<keyword evidence="2" id="KW-0413">Isomerase</keyword>
<reference evidence="3 4" key="1">
    <citation type="journal article" date="2014" name="Antonie Van Leeuwenhoek">
        <title>Hyphomonas beringensis sp. nov. and Hyphomonas chukchiensis sp. nov., isolated from surface seawater of the Bering Sea and Chukchi Sea.</title>
        <authorList>
            <person name="Li C."/>
            <person name="Lai Q."/>
            <person name="Li G."/>
            <person name="Dong C."/>
            <person name="Wang J."/>
            <person name="Liao Y."/>
            <person name="Shao Z."/>
        </authorList>
    </citation>
    <scope>NUCLEOTIDE SEQUENCE [LARGE SCALE GENOMIC DNA]</scope>
    <source>
        <strain evidence="3 4">PS728</strain>
    </source>
</reference>
<dbReference type="Gene3D" id="1.50.10.10">
    <property type="match status" value="1"/>
</dbReference>
<protein>
    <submittedName>
        <fullName evidence="3">N-acylglucosamine 2-epimerase</fullName>
    </submittedName>
</protein>
<comment type="similarity">
    <text evidence="1">Belongs to the N-acylglucosamine 2-epimerase family.</text>
</comment>
<dbReference type="InterPro" id="IPR012341">
    <property type="entry name" value="6hp_glycosidase-like_sf"/>
</dbReference>
<proteinExistence type="inferred from homology"/>
<dbReference type="OrthoDB" id="9806359at2"/>
<name>A0A062VEI7_9PROT</name>
<dbReference type="PANTHER" id="PTHR15108">
    <property type="entry name" value="N-ACYLGLUCOSAMINE-2-EPIMERASE"/>
    <property type="match status" value="1"/>
</dbReference>
<dbReference type="AlphaFoldDB" id="A0A062VEI7"/>
<dbReference type="Pfam" id="PF07221">
    <property type="entry name" value="GlcNAc_2-epim"/>
    <property type="match status" value="1"/>
</dbReference>
<keyword evidence="4" id="KW-1185">Reference proteome</keyword>
<dbReference type="GO" id="GO:0005975">
    <property type="term" value="P:carbohydrate metabolic process"/>
    <property type="evidence" value="ECO:0007669"/>
    <property type="project" value="InterPro"/>
</dbReference>
<dbReference type="InterPro" id="IPR010819">
    <property type="entry name" value="AGE/CE"/>
</dbReference>
<sequence length="382" mass="42829">MLAPHTLKTVRAWTYERALPFWIAHGIDPLHGGPVELLEYDGAALKQVPATRRTRVCGRQLYVFSQAHLLGLPGALDAAHQVFSYMTTKLWMGADRGWCRTASAEGIPLDLTPDLYDFAFCLYGLAWYLEASGRQIALEYANQTLDLVENLFRHGSEAGFHNTFPPTLPRQQNPHMHLLEAVLKLQTVIPARHHIRIARELTDLFVQRLYQPQSKALPEFFTDGLQPIAEACGAIRIEPGHHFEWAWILAQHQLLTGEDHSGLIHDLVLTAETLGVCQTSGLTLNAVDHTGKQLDTQSRTWPNTERIKGWLGLYEVTGTSPWPQVESACSALFRFHLGPCVPEGLWVDAFTQDGRLQTATTPASTFYHILLAFCEILRLAPE</sequence>
<gene>
    <name evidence="3" type="ORF">HPO_17534</name>
</gene>
<organism evidence="3 4">
    <name type="scientific">Hyphomonas polymorpha PS728</name>
    <dbReference type="NCBI Taxonomy" id="1280954"/>
    <lineage>
        <taxon>Bacteria</taxon>
        <taxon>Pseudomonadati</taxon>
        <taxon>Pseudomonadota</taxon>
        <taxon>Alphaproteobacteria</taxon>
        <taxon>Hyphomonadales</taxon>
        <taxon>Hyphomonadaceae</taxon>
        <taxon>Hyphomonas</taxon>
    </lineage>
</organism>
<evidence type="ECO:0000256" key="2">
    <source>
        <dbReference type="ARBA" id="ARBA00023235"/>
    </source>
</evidence>
<comment type="caution">
    <text evidence="3">The sequence shown here is derived from an EMBL/GenBank/DDBJ whole genome shotgun (WGS) entry which is preliminary data.</text>
</comment>
<dbReference type="EMBL" id="ARYM01000030">
    <property type="protein sequence ID" value="KCZ96897.1"/>
    <property type="molecule type" value="Genomic_DNA"/>
</dbReference>
<evidence type="ECO:0000313" key="4">
    <source>
        <dbReference type="Proteomes" id="UP000027100"/>
    </source>
</evidence>
<dbReference type="eggNOG" id="COG2942">
    <property type="taxonomic scope" value="Bacteria"/>
</dbReference>
<dbReference type="InterPro" id="IPR008928">
    <property type="entry name" value="6-hairpin_glycosidase_sf"/>
</dbReference>
<dbReference type="Proteomes" id="UP000027100">
    <property type="component" value="Unassembled WGS sequence"/>
</dbReference>
<dbReference type="STRING" id="1280954.HPO_17534"/>
<dbReference type="SUPFAM" id="SSF48208">
    <property type="entry name" value="Six-hairpin glycosidases"/>
    <property type="match status" value="1"/>
</dbReference>
<accession>A0A062VEI7</accession>
<dbReference type="RefSeq" id="WP_162174067.1">
    <property type="nucleotide sequence ID" value="NZ_ARYM01000030.1"/>
</dbReference>
<dbReference type="GO" id="GO:0016853">
    <property type="term" value="F:isomerase activity"/>
    <property type="evidence" value="ECO:0007669"/>
    <property type="project" value="UniProtKB-KW"/>
</dbReference>
<evidence type="ECO:0000256" key="1">
    <source>
        <dbReference type="ARBA" id="ARBA00008558"/>
    </source>
</evidence>
<evidence type="ECO:0000313" key="3">
    <source>
        <dbReference type="EMBL" id="KCZ96897.1"/>
    </source>
</evidence>
<dbReference type="PATRIC" id="fig|1280954.3.peg.3534"/>